<proteinExistence type="predicted"/>
<dbReference type="GO" id="GO:0009007">
    <property type="term" value="F:site-specific DNA-methyltransferase (adenine-specific) activity"/>
    <property type="evidence" value="ECO:0007669"/>
    <property type="project" value="UniProtKB-EC"/>
</dbReference>
<evidence type="ECO:0000313" key="7">
    <source>
        <dbReference type="EMBL" id="KND58566.1"/>
    </source>
</evidence>
<evidence type="ECO:0000256" key="3">
    <source>
        <dbReference type="ARBA" id="ARBA00022679"/>
    </source>
</evidence>
<dbReference type="EC" id="2.1.1.72" evidence="1"/>
<reference evidence="8" key="1">
    <citation type="submission" date="2015-06" db="EMBL/GenBank/DDBJ databases">
        <title>Comparative genomics of Burkholderia leaf nodule symbionts.</title>
        <authorList>
            <person name="Carlier A."/>
            <person name="Eberl L."/>
            <person name="Pinto-Carbo M."/>
        </authorList>
    </citation>
    <scope>NUCLEOTIDE SEQUENCE [LARGE SCALE GENOMIC DNA]</scope>
    <source>
        <strain evidence="8">UZHbot4</strain>
    </source>
</reference>
<sequence>MSNPARETWVDPAVDPLTRYAACKAMARGYAESRKTEKTRVSHARAFCTAVIVSYWATLCKRHKTAMKVRPMPLAAPTLAIDVQRTAQGIGSLIAEFPVEDAGYLIGSIYTVMLPTALRSQLGAYYTPPPLVTRLLDLAEQAGFDFTHGTAIDPACGGGAFLAPVALRMWQRDKGASPEWTFRRIAKRLRGVEIDPFAAWMTRVLLEAALMPLCIAAKRRLPDLVTVADALRPEDFGAFDLVIGNPPYGRVTLDEPMRNHYARSLYGHANLYGLFTDLALRLAKPDGVVAYLTPTSFLGGQYFKALRQLLTDEMNPVALDFVADRDGVFDDVLQETLLTAYTRKRHDAAPVVSTLVPKGLNAAKVERIGAVSLTATGDPWLLPRTAADASFLTAIASMRTRLSDLGYTVSTGPLVWNRHKAQLRTEAIDGALPLIWAESVTPKGFVFSADRRNHVPFIAVHDDQPHLIVRKSCVLVQRTTSKEQNRRLLAALLPQPYLDKTGGAVVENHLNMVVAPSIDIARVKPSTIEALLSTEAVDRAFRCISGSVAVSAYELNALPLPSINQLIALEELIDKAGSKRDIERAVAGYYGIVRP</sequence>
<keyword evidence="3 7" id="KW-0808">Transferase</keyword>
<dbReference type="InterPro" id="IPR029063">
    <property type="entry name" value="SAM-dependent_MTases_sf"/>
</dbReference>
<dbReference type="InterPro" id="IPR050953">
    <property type="entry name" value="N4_N6_ade-DNA_methylase"/>
</dbReference>
<dbReference type="PANTHER" id="PTHR33841">
    <property type="entry name" value="DNA METHYLTRANSFERASE YEEA-RELATED"/>
    <property type="match status" value="1"/>
</dbReference>
<organism evidence="7 8">
    <name type="scientific">Candidatus Burkholderia verschuerenii</name>
    <dbReference type="NCBI Taxonomy" id="242163"/>
    <lineage>
        <taxon>Bacteria</taxon>
        <taxon>Pseudomonadati</taxon>
        <taxon>Pseudomonadota</taxon>
        <taxon>Betaproteobacteria</taxon>
        <taxon>Burkholderiales</taxon>
        <taxon>Burkholderiaceae</taxon>
        <taxon>Burkholderia</taxon>
    </lineage>
</organism>
<dbReference type="SUPFAM" id="SSF53335">
    <property type="entry name" value="S-adenosyl-L-methionine-dependent methyltransferases"/>
    <property type="match status" value="1"/>
</dbReference>
<evidence type="ECO:0000256" key="5">
    <source>
        <dbReference type="ARBA" id="ARBA00047942"/>
    </source>
</evidence>
<keyword evidence="8" id="KW-1185">Reference proteome</keyword>
<dbReference type="Proteomes" id="UP000036959">
    <property type="component" value="Unassembled WGS sequence"/>
</dbReference>
<dbReference type="CDD" id="cd02440">
    <property type="entry name" value="AdoMet_MTases"/>
    <property type="match status" value="1"/>
</dbReference>
<comment type="caution">
    <text evidence="7">The sequence shown here is derived from an EMBL/GenBank/DDBJ whole genome shotgun (WGS) entry which is preliminary data.</text>
</comment>
<dbReference type="PATRIC" id="fig|242163.4.peg.2217"/>
<dbReference type="PRINTS" id="PR00507">
    <property type="entry name" value="N12N6MTFRASE"/>
</dbReference>
<comment type="catalytic activity">
    <reaction evidence="5">
        <text>a 2'-deoxyadenosine in DNA + S-adenosyl-L-methionine = an N(6)-methyl-2'-deoxyadenosine in DNA + S-adenosyl-L-homocysteine + H(+)</text>
        <dbReference type="Rhea" id="RHEA:15197"/>
        <dbReference type="Rhea" id="RHEA-COMP:12418"/>
        <dbReference type="Rhea" id="RHEA-COMP:12419"/>
        <dbReference type="ChEBI" id="CHEBI:15378"/>
        <dbReference type="ChEBI" id="CHEBI:57856"/>
        <dbReference type="ChEBI" id="CHEBI:59789"/>
        <dbReference type="ChEBI" id="CHEBI:90615"/>
        <dbReference type="ChEBI" id="CHEBI:90616"/>
        <dbReference type="EC" id="2.1.1.72"/>
    </reaction>
</comment>
<keyword evidence="2 7" id="KW-0489">Methyltransferase</keyword>
<dbReference type="GO" id="GO:0006304">
    <property type="term" value="P:DNA modification"/>
    <property type="evidence" value="ECO:0007669"/>
    <property type="project" value="InterPro"/>
</dbReference>
<evidence type="ECO:0000256" key="1">
    <source>
        <dbReference type="ARBA" id="ARBA00011900"/>
    </source>
</evidence>
<dbReference type="InterPro" id="IPR002052">
    <property type="entry name" value="DNA_methylase_N6_adenine_CS"/>
</dbReference>
<feature type="domain" description="Type II methyltransferase M.TaqI-like" evidence="6">
    <location>
        <begin position="234"/>
        <end position="315"/>
    </location>
</feature>
<keyword evidence="4" id="KW-0949">S-adenosyl-L-methionine</keyword>
<dbReference type="GO" id="GO:0032259">
    <property type="term" value="P:methylation"/>
    <property type="evidence" value="ECO:0007669"/>
    <property type="project" value="UniProtKB-KW"/>
</dbReference>
<dbReference type="Pfam" id="PF07669">
    <property type="entry name" value="Eco57I"/>
    <property type="match status" value="1"/>
</dbReference>
<evidence type="ECO:0000259" key="6">
    <source>
        <dbReference type="Pfam" id="PF07669"/>
    </source>
</evidence>
<evidence type="ECO:0000313" key="8">
    <source>
        <dbReference type="Proteomes" id="UP000036959"/>
    </source>
</evidence>
<dbReference type="Gene3D" id="3.40.50.150">
    <property type="entry name" value="Vaccinia Virus protein VP39"/>
    <property type="match status" value="1"/>
</dbReference>
<protein>
    <recommendedName>
        <fullName evidence="1">site-specific DNA-methyltransferase (adenine-specific)</fullName>
        <ecNumber evidence="1">2.1.1.72</ecNumber>
    </recommendedName>
</protein>
<dbReference type="PROSITE" id="PS00092">
    <property type="entry name" value="N6_MTASE"/>
    <property type="match status" value="1"/>
</dbReference>
<gene>
    <name evidence="7" type="ORF">BVER_03530</name>
</gene>
<dbReference type="AlphaFoldDB" id="A0A0L0M8G6"/>
<dbReference type="PANTHER" id="PTHR33841:SF1">
    <property type="entry name" value="DNA METHYLTRANSFERASE A"/>
    <property type="match status" value="1"/>
</dbReference>
<name>A0A0L0M8G6_9BURK</name>
<evidence type="ECO:0000256" key="2">
    <source>
        <dbReference type="ARBA" id="ARBA00022603"/>
    </source>
</evidence>
<dbReference type="EMBL" id="LFJJ01000177">
    <property type="protein sequence ID" value="KND58566.1"/>
    <property type="molecule type" value="Genomic_DNA"/>
</dbReference>
<dbReference type="RefSeq" id="WP_050455292.1">
    <property type="nucleotide sequence ID" value="NZ_LFJJ01000177.1"/>
</dbReference>
<accession>A0A0L0M8G6</accession>
<evidence type="ECO:0000256" key="4">
    <source>
        <dbReference type="ARBA" id="ARBA00022691"/>
    </source>
</evidence>
<dbReference type="InterPro" id="IPR011639">
    <property type="entry name" value="MethylTrfase_TaqI-like_dom"/>
</dbReference>
<dbReference type="GO" id="GO:0003676">
    <property type="term" value="F:nucleic acid binding"/>
    <property type="evidence" value="ECO:0007669"/>
    <property type="project" value="InterPro"/>
</dbReference>